<dbReference type="InterPro" id="IPR050417">
    <property type="entry name" value="Sugar_Epim/Isomerase"/>
</dbReference>
<dbReference type="EMBL" id="CP036273">
    <property type="protein sequence ID" value="QDU18911.1"/>
    <property type="molecule type" value="Genomic_DNA"/>
</dbReference>
<dbReference type="InterPro" id="IPR013022">
    <property type="entry name" value="Xyl_isomerase-like_TIM-brl"/>
</dbReference>
<evidence type="ECO:0000259" key="2">
    <source>
        <dbReference type="Pfam" id="PF01261"/>
    </source>
</evidence>
<dbReference type="Gene3D" id="3.20.20.150">
    <property type="entry name" value="Divalent-metal-dependent TIM barrel enzymes"/>
    <property type="match status" value="1"/>
</dbReference>
<dbReference type="Pfam" id="PF01261">
    <property type="entry name" value="AP_endonuc_2"/>
    <property type="match status" value="1"/>
</dbReference>
<dbReference type="EC" id="5.3.1.-" evidence="3"/>
<dbReference type="InterPro" id="IPR036237">
    <property type="entry name" value="Xyl_isomerase-like_sf"/>
</dbReference>
<organism evidence="3 4">
    <name type="scientific">Urbifossiella limnaea</name>
    <dbReference type="NCBI Taxonomy" id="2528023"/>
    <lineage>
        <taxon>Bacteria</taxon>
        <taxon>Pseudomonadati</taxon>
        <taxon>Planctomycetota</taxon>
        <taxon>Planctomycetia</taxon>
        <taxon>Gemmatales</taxon>
        <taxon>Gemmataceae</taxon>
        <taxon>Urbifossiella</taxon>
    </lineage>
</organism>
<dbReference type="AlphaFoldDB" id="A0A517XN28"/>
<dbReference type="PANTHER" id="PTHR43489">
    <property type="entry name" value="ISOMERASE"/>
    <property type="match status" value="1"/>
</dbReference>
<dbReference type="GO" id="GO:0016853">
    <property type="term" value="F:isomerase activity"/>
    <property type="evidence" value="ECO:0007669"/>
    <property type="project" value="UniProtKB-KW"/>
</dbReference>
<protein>
    <submittedName>
        <fullName evidence="3">D-tagatose 3-epimerase</fullName>
        <ecNumber evidence="3">5.3.1.-</ecNumber>
    </submittedName>
</protein>
<dbReference type="PANTHER" id="PTHR43489:SF7">
    <property type="entry name" value="3-DEHYDRO-D-GULOSIDE 4-EPIMERASE-RELATED"/>
    <property type="match status" value="1"/>
</dbReference>
<dbReference type="Proteomes" id="UP000319576">
    <property type="component" value="Chromosome"/>
</dbReference>
<evidence type="ECO:0000256" key="1">
    <source>
        <dbReference type="ARBA" id="ARBA00023235"/>
    </source>
</evidence>
<feature type="domain" description="Xylose isomerase-like TIM barrel" evidence="2">
    <location>
        <begin position="29"/>
        <end position="267"/>
    </location>
</feature>
<evidence type="ECO:0000313" key="3">
    <source>
        <dbReference type="EMBL" id="QDU18911.1"/>
    </source>
</evidence>
<dbReference type="OrthoDB" id="9814946at2"/>
<accession>A0A517XN28</accession>
<sequence>MKSAITVSLVPEARGGPFVFWDDLPAACRSARALGFDAIELFPPGSDAVDTADLKALLDDTGLSLAAVGTGAGWVKHKLTLTTADQEAHARAMKFVERMIDFAAVFDAPVIIGSMQGRAADPAGHATTMGYLAEALLNLGLHANQYGLPVLYEPLNRYETNLVNRLDDGVRLVGGLASANVKLLADLYHMNIEEADLPAALRAAGPHVGHVHFADSNRRAAGAGHTDFGPIVAALKDVGYAGYLSAEVLPLPDSHAAAKQTIESFRRYAGS</sequence>
<dbReference type="SUPFAM" id="SSF51658">
    <property type="entry name" value="Xylose isomerase-like"/>
    <property type="match status" value="1"/>
</dbReference>
<dbReference type="KEGG" id="uli:ETAA1_08070"/>
<keyword evidence="1 3" id="KW-0413">Isomerase</keyword>
<keyword evidence="4" id="KW-1185">Reference proteome</keyword>
<proteinExistence type="predicted"/>
<gene>
    <name evidence="3" type="ORF">ETAA1_08070</name>
</gene>
<evidence type="ECO:0000313" key="4">
    <source>
        <dbReference type="Proteomes" id="UP000319576"/>
    </source>
</evidence>
<name>A0A517XN28_9BACT</name>
<reference evidence="3 4" key="1">
    <citation type="submission" date="2019-02" db="EMBL/GenBank/DDBJ databases">
        <title>Deep-cultivation of Planctomycetes and their phenomic and genomic characterization uncovers novel biology.</title>
        <authorList>
            <person name="Wiegand S."/>
            <person name="Jogler M."/>
            <person name="Boedeker C."/>
            <person name="Pinto D."/>
            <person name="Vollmers J."/>
            <person name="Rivas-Marin E."/>
            <person name="Kohn T."/>
            <person name="Peeters S.H."/>
            <person name="Heuer A."/>
            <person name="Rast P."/>
            <person name="Oberbeckmann S."/>
            <person name="Bunk B."/>
            <person name="Jeske O."/>
            <person name="Meyerdierks A."/>
            <person name="Storesund J.E."/>
            <person name="Kallscheuer N."/>
            <person name="Luecker S."/>
            <person name="Lage O.M."/>
            <person name="Pohl T."/>
            <person name="Merkel B.J."/>
            <person name="Hornburger P."/>
            <person name="Mueller R.-W."/>
            <person name="Bruemmer F."/>
            <person name="Labrenz M."/>
            <person name="Spormann A.M."/>
            <person name="Op den Camp H."/>
            <person name="Overmann J."/>
            <person name="Amann R."/>
            <person name="Jetten M.S.M."/>
            <person name="Mascher T."/>
            <person name="Medema M.H."/>
            <person name="Devos D.P."/>
            <person name="Kaster A.-K."/>
            <person name="Ovreas L."/>
            <person name="Rohde M."/>
            <person name="Galperin M.Y."/>
            <person name="Jogler C."/>
        </authorList>
    </citation>
    <scope>NUCLEOTIDE SEQUENCE [LARGE SCALE GENOMIC DNA]</scope>
    <source>
        <strain evidence="3 4">ETA_A1</strain>
    </source>
</reference>
<dbReference type="RefSeq" id="WP_145234519.1">
    <property type="nucleotide sequence ID" value="NZ_CP036273.1"/>
</dbReference>